<sequence length="90" mass="10567">MRPGSFITQKFFEDFLLLFPCLLLLSPQLLSTCSLRMKINNNNGRKGFTQDHRARERAFAYLFNRALLSYLYPLSFSYIQSQFCFQLLGV</sequence>
<dbReference type="EMBL" id="CM018214">
    <property type="protein sequence ID" value="KAB2050258.1"/>
    <property type="molecule type" value="Genomic_DNA"/>
</dbReference>
<feature type="signal peptide" evidence="1">
    <location>
        <begin position="1"/>
        <end position="31"/>
    </location>
</feature>
<evidence type="ECO:0000313" key="3">
    <source>
        <dbReference type="Proteomes" id="UP000327439"/>
    </source>
</evidence>
<evidence type="ECO:0000256" key="1">
    <source>
        <dbReference type="SAM" id="SignalP"/>
    </source>
</evidence>
<gene>
    <name evidence="2" type="ORF">ES319_A13G234000v1</name>
</gene>
<organism evidence="2 3">
    <name type="scientific">Gossypium barbadense</name>
    <name type="common">Sea Island cotton</name>
    <name type="synonym">Hibiscus barbadensis</name>
    <dbReference type="NCBI Taxonomy" id="3634"/>
    <lineage>
        <taxon>Eukaryota</taxon>
        <taxon>Viridiplantae</taxon>
        <taxon>Streptophyta</taxon>
        <taxon>Embryophyta</taxon>
        <taxon>Tracheophyta</taxon>
        <taxon>Spermatophyta</taxon>
        <taxon>Magnoliopsida</taxon>
        <taxon>eudicotyledons</taxon>
        <taxon>Gunneridae</taxon>
        <taxon>Pentapetalae</taxon>
        <taxon>rosids</taxon>
        <taxon>malvids</taxon>
        <taxon>Malvales</taxon>
        <taxon>Malvaceae</taxon>
        <taxon>Malvoideae</taxon>
        <taxon>Gossypium</taxon>
    </lineage>
</organism>
<dbReference type="Proteomes" id="UP000327439">
    <property type="component" value="Chromosome A13"/>
</dbReference>
<proteinExistence type="predicted"/>
<reference evidence="3" key="1">
    <citation type="journal article" date="2020" name="Nat. Genet.">
        <title>Genomic diversifications of five Gossypium allopolyploid species and their impact on cotton improvement.</title>
        <authorList>
            <person name="Chen Z.J."/>
            <person name="Sreedasyam A."/>
            <person name="Ando A."/>
            <person name="Song Q."/>
            <person name="De Santiago L.M."/>
            <person name="Hulse-Kemp A.M."/>
            <person name="Ding M."/>
            <person name="Ye W."/>
            <person name="Kirkbride R.C."/>
            <person name="Jenkins J."/>
            <person name="Plott C."/>
            <person name="Lovell J."/>
            <person name="Lin Y.M."/>
            <person name="Vaughn R."/>
            <person name="Liu B."/>
            <person name="Simpson S."/>
            <person name="Scheffler B.E."/>
            <person name="Wen L."/>
            <person name="Saski C.A."/>
            <person name="Grover C.E."/>
            <person name="Hu G."/>
            <person name="Conover J.L."/>
            <person name="Carlson J.W."/>
            <person name="Shu S."/>
            <person name="Boston L.B."/>
            <person name="Williams M."/>
            <person name="Peterson D.G."/>
            <person name="McGee K."/>
            <person name="Jones D.C."/>
            <person name="Wendel J.F."/>
            <person name="Stelly D.M."/>
            <person name="Grimwood J."/>
            <person name="Schmutz J."/>
        </authorList>
    </citation>
    <scope>NUCLEOTIDE SEQUENCE [LARGE SCALE GENOMIC DNA]</scope>
    <source>
        <strain evidence="3">cv. 3-79</strain>
    </source>
</reference>
<name>A0A5J5T6Q5_GOSBA</name>
<dbReference type="AlphaFoldDB" id="A0A5J5T6Q5"/>
<feature type="chain" id="PRO_5023848464" description="Secreted protein" evidence="1">
    <location>
        <begin position="32"/>
        <end position="90"/>
    </location>
</feature>
<evidence type="ECO:0000313" key="2">
    <source>
        <dbReference type="EMBL" id="KAB2050258.1"/>
    </source>
</evidence>
<keyword evidence="1" id="KW-0732">Signal</keyword>
<protein>
    <recommendedName>
        <fullName evidence="4">Secreted protein</fullName>
    </recommendedName>
</protein>
<evidence type="ECO:0008006" key="4">
    <source>
        <dbReference type="Google" id="ProtNLM"/>
    </source>
</evidence>
<accession>A0A5J5T6Q5</accession>
<keyword evidence="3" id="KW-1185">Reference proteome</keyword>